<comment type="caution">
    <text evidence="1">The sequence shown here is derived from an EMBL/GenBank/DDBJ whole genome shotgun (WGS) entry which is preliminary data.</text>
</comment>
<dbReference type="RefSeq" id="WP_129589905.1">
    <property type="nucleotide sequence ID" value="NZ_PPEL01000022.1"/>
</dbReference>
<dbReference type="Proteomes" id="UP000789325">
    <property type="component" value="Unassembled WGS sequence"/>
</dbReference>
<sequence>MVQYAVLMADVKNSRSYRSVARDNLQILLSESISYLNEIFSESLIKKVMFSAGDEVQGLFHDAVSACLYYRMLYLLMGPDVLRGGIGLGGWSVFLEEEGSTGQDGEAYHRARAAIDRAKTNKHFDLVFRSGGAYDDALTILLDHSLGICKMRTAAQNETALVVELMRPIVLDGGDFRFLEKGVSTKELFIRGLDVLRRKSFCSQRQASKLIEGVLRAGEGGMASLWRPVGLREFVCDSEWPILSGKDLTGISYDLANVAGVSRQGLDRKISQGRIVQERSAIVAFACIARRFL</sequence>
<evidence type="ECO:0000313" key="2">
    <source>
        <dbReference type="Proteomes" id="UP000789325"/>
    </source>
</evidence>
<accession>A0A9D2VKM7</accession>
<reference evidence="1" key="2">
    <citation type="submission" date="2021-09" db="EMBL/GenBank/DDBJ databases">
        <authorList>
            <person name="Gilroy R."/>
        </authorList>
    </citation>
    <scope>NUCLEOTIDE SEQUENCE</scope>
    <source>
        <strain evidence="1">USAMLcec12-2067</strain>
    </source>
</reference>
<gene>
    <name evidence="1" type="ORF">K8V16_06235</name>
</gene>
<proteinExistence type="predicted"/>
<dbReference type="AlphaFoldDB" id="A0A9D2VKM7"/>
<dbReference type="InterPro" id="IPR032580">
    <property type="entry name" value="SatD"/>
</dbReference>
<reference evidence="1" key="1">
    <citation type="journal article" date="2021" name="PeerJ">
        <title>Extensive microbial diversity within the chicken gut microbiome revealed by metagenomics and culture.</title>
        <authorList>
            <person name="Gilroy R."/>
            <person name="Ravi A."/>
            <person name="Getino M."/>
            <person name="Pursley I."/>
            <person name="Horton D.L."/>
            <person name="Alikhan N.F."/>
            <person name="Baker D."/>
            <person name="Gharbi K."/>
            <person name="Hall N."/>
            <person name="Watson M."/>
            <person name="Adriaenssens E.M."/>
            <person name="Foster-Nyarko E."/>
            <person name="Jarju S."/>
            <person name="Secka A."/>
            <person name="Antonio M."/>
            <person name="Oren A."/>
            <person name="Chaudhuri R.R."/>
            <person name="La Ragione R."/>
            <person name="Hildebrand F."/>
            <person name="Pallen M.J."/>
        </authorList>
    </citation>
    <scope>NUCLEOTIDE SEQUENCE</scope>
    <source>
        <strain evidence="1">USAMLcec12-2067</strain>
    </source>
</reference>
<protein>
    <submittedName>
        <fullName evidence="1">SatD family protein</fullName>
    </submittedName>
</protein>
<organism evidence="1 2">
    <name type="scientific">Rubneribacter badeniensis</name>
    <dbReference type="NCBI Taxonomy" id="2070688"/>
    <lineage>
        <taxon>Bacteria</taxon>
        <taxon>Bacillati</taxon>
        <taxon>Actinomycetota</taxon>
        <taxon>Coriobacteriia</taxon>
        <taxon>Eggerthellales</taxon>
        <taxon>Eggerthellaceae</taxon>
        <taxon>Rubneribacter</taxon>
    </lineage>
</organism>
<name>A0A9D2VKM7_9ACTN</name>
<evidence type="ECO:0000313" key="1">
    <source>
        <dbReference type="EMBL" id="HJH43379.1"/>
    </source>
</evidence>
<dbReference type="Pfam" id="PF16264">
    <property type="entry name" value="SatD"/>
    <property type="match status" value="1"/>
</dbReference>
<dbReference type="EMBL" id="DYZL01000126">
    <property type="protein sequence ID" value="HJH43379.1"/>
    <property type="molecule type" value="Genomic_DNA"/>
</dbReference>